<organism evidence="1 2">
    <name type="scientific">Ambispora leptoticha</name>
    <dbReference type="NCBI Taxonomy" id="144679"/>
    <lineage>
        <taxon>Eukaryota</taxon>
        <taxon>Fungi</taxon>
        <taxon>Fungi incertae sedis</taxon>
        <taxon>Mucoromycota</taxon>
        <taxon>Glomeromycotina</taxon>
        <taxon>Glomeromycetes</taxon>
        <taxon>Archaeosporales</taxon>
        <taxon>Ambisporaceae</taxon>
        <taxon>Ambispora</taxon>
    </lineage>
</organism>
<gene>
    <name evidence="1" type="ORF">ALEPTO_LOCUS4153</name>
</gene>
<comment type="caution">
    <text evidence="1">The sequence shown here is derived from an EMBL/GenBank/DDBJ whole genome shotgun (WGS) entry which is preliminary data.</text>
</comment>
<reference evidence="1" key="1">
    <citation type="submission" date="2021-06" db="EMBL/GenBank/DDBJ databases">
        <authorList>
            <person name="Kallberg Y."/>
            <person name="Tangrot J."/>
            <person name="Rosling A."/>
        </authorList>
    </citation>
    <scope>NUCLEOTIDE SEQUENCE</scope>
    <source>
        <strain evidence="1">FL130A</strain>
    </source>
</reference>
<sequence length="43" mass="5094">MGYDLEHDIYTGLFKAQMINRIEIRRIDIAIEGEIEKTQAERI</sequence>
<keyword evidence="2" id="KW-1185">Reference proteome</keyword>
<evidence type="ECO:0000313" key="1">
    <source>
        <dbReference type="EMBL" id="CAG8514669.1"/>
    </source>
</evidence>
<protein>
    <submittedName>
        <fullName evidence="1">11106_t:CDS:1</fullName>
    </submittedName>
</protein>
<dbReference type="Proteomes" id="UP000789508">
    <property type="component" value="Unassembled WGS sequence"/>
</dbReference>
<dbReference type="EMBL" id="CAJVPS010000901">
    <property type="protein sequence ID" value="CAG8514669.1"/>
    <property type="molecule type" value="Genomic_DNA"/>
</dbReference>
<evidence type="ECO:0000313" key="2">
    <source>
        <dbReference type="Proteomes" id="UP000789508"/>
    </source>
</evidence>
<accession>A0A9N9F7H1</accession>
<proteinExistence type="predicted"/>
<name>A0A9N9F7H1_9GLOM</name>
<dbReference type="AlphaFoldDB" id="A0A9N9F7H1"/>